<accession>A0AAW5FAY6</accession>
<gene>
    <name evidence="1" type="ORF">K5I21_24190</name>
</gene>
<organism evidence="1 2">
    <name type="scientific">Clostridium symbiosum</name>
    <name type="common">Bacteroides symbiosus</name>
    <dbReference type="NCBI Taxonomy" id="1512"/>
    <lineage>
        <taxon>Bacteria</taxon>
        <taxon>Bacillati</taxon>
        <taxon>Bacillota</taxon>
        <taxon>Clostridia</taxon>
        <taxon>Lachnospirales</taxon>
        <taxon>Lachnospiraceae</taxon>
        <taxon>Otoolea</taxon>
    </lineage>
</organism>
<dbReference type="Proteomes" id="UP001203136">
    <property type="component" value="Unassembled WGS sequence"/>
</dbReference>
<name>A0AAW5FAY6_CLOSY</name>
<evidence type="ECO:0000313" key="1">
    <source>
        <dbReference type="EMBL" id="MCK0088907.1"/>
    </source>
</evidence>
<evidence type="ECO:0008006" key="3">
    <source>
        <dbReference type="Google" id="ProtNLM"/>
    </source>
</evidence>
<dbReference type="AlphaFoldDB" id="A0AAW5FAY6"/>
<comment type="caution">
    <text evidence="1">The sequence shown here is derived from an EMBL/GenBank/DDBJ whole genome shotgun (WGS) entry which is preliminary data.</text>
</comment>
<reference evidence="1" key="1">
    <citation type="journal article" date="2022" name="Cell Host Microbe">
        <title>Colonization of the live biotherapeutic product VE303 and modulation of the microbiota and metabolites in healthy volunteers.</title>
        <authorList>
            <person name="Dsouza M."/>
            <person name="Menon R."/>
            <person name="Crossette E."/>
            <person name="Bhattarai S.K."/>
            <person name="Schneider J."/>
            <person name="Kim Y.G."/>
            <person name="Reddy S."/>
            <person name="Caballero S."/>
            <person name="Felix C."/>
            <person name="Cornacchione L."/>
            <person name="Hendrickson J."/>
            <person name="Watson A.R."/>
            <person name="Minot S.S."/>
            <person name="Greenfield N."/>
            <person name="Schopf L."/>
            <person name="Szabady R."/>
            <person name="Patarroyo J."/>
            <person name="Smith W."/>
            <person name="Harrison P."/>
            <person name="Kuijper E.J."/>
            <person name="Kelly C.P."/>
            <person name="Olle B."/>
            <person name="Bobilev D."/>
            <person name="Silber J.L."/>
            <person name="Bucci V."/>
            <person name="Roberts B."/>
            <person name="Faith J."/>
            <person name="Norman J.M."/>
        </authorList>
    </citation>
    <scope>NUCLEOTIDE SEQUENCE</scope>
    <source>
        <strain evidence="1">VE303-04</strain>
    </source>
</reference>
<dbReference type="EMBL" id="JAINVB010000002">
    <property type="protein sequence ID" value="MCK0088907.1"/>
    <property type="molecule type" value="Genomic_DNA"/>
</dbReference>
<proteinExistence type="predicted"/>
<protein>
    <recommendedName>
        <fullName evidence="3">DNA-binding protein</fullName>
    </recommendedName>
</protein>
<evidence type="ECO:0000313" key="2">
    <source>
        <dbReference type="Proteomes" id="UP001203136"/>
    </source>
</evidence>
<dbReference type="RefSeq" id="WP_147342759.1">
    <property type="nucleotide sequence ID" value="NZ_CACRUA010000022.1"/>
</dbReference>
<sequence length="70" mass="8253">MGAKSEATYNVQNEWRSKLFLTPQDLMLITDSSESLIYKYLENPPFRTERIGGKKIVIFANSFWKWYDGE</sequence>